<gene>
    <name evidence="3" type="ORF">NE857_09330</name>
</gene>
<name>A0ABY5DE78_9ACTN</name>
<organism evidence="3 4">
    <name type="scientific">Nocardiopsis exhalans</name>
    <dbReference type="NCBI Taxonomy" id="163604"/>
    <lineage>
        <taxon>Bacteria</taxon>
        <taxon>Bacillati</taxon>
        <taxon>Actinomycetota</taxon>
        <taxon>Actinomycetes</taxon>
        <taxon>Streptosporangiales</taxon>
        <taxon>Nocardiopsidaceae</taxon>
        <taxon>Nocardiopsis</taxon>
    </lineage>
</organism>
<dbReference type="RefSeq" id="WP_254420622.1">
    <property type="nucleotide sequence ID" value="NZ_BAAAJB010000058.1"/>
</dbReference>
<protein>
    <submittedName>
        <fullName evidence="3">Universal stress protein</fullName>
    </submittedName>
</protein>
<proteinExistence type="inferred from homology"/>
<reference evidence="3" key="1">
    <citation type="submission" date="2022-06" db="EMBL/GenBank/DDBJ databases">
        <authorList>
            <person name="Ping M."/>
        </authorList>
    </citation>
    <scope>NUCLEOTIDE SEQUENCE</scope>
    <source>
        <strain evidence="3">JCM11759T</strain>
    </source>
</reference>
<dbReference type="Pfam" id="PF00582">
    <property type="entry name" value="Usp"/>
    <property type="match status" value="2"/>
</dbReference>
<dbReference type="PRINTS" id="PR01438">
    <property type="entry name" value="UNVRSLSTRESS"/>
</dbReference>
<dbReference type="InterPro" id="IPR014729">
    <property type="entry name" value="Rossmann-like_a/b/a_fold"/>
</dbReference>
<dbReference type="EMBL" id="CP099837">
    <property type="protein sequence ID" value="USY21783.1"/>
    <property type="molecule type" value="Genomic_DNA"/>
</dbReference>
<dbReference type="InterPro" id="IPR006016">
    <property type="entry name" value="UspA"/>
</dbReference>
<dbReference type="PANTHER" id="PTHR46268:SF6">
    <property type="entry name" value="UNIVERSAL STRESS PROTEIN UP12"/>
    <property type="match status" value="1"/>
</dbReference>
<dbReference type="PANTHER" id="PTHR46268">
    <property type="entry name" value="STRESS RESPONSE PROTEIN NHAX"/>
    <property type="match status" value="1"/>
</dbReference>
<accession>A0ABY5DE78</accession>
<feature type="domain" description="UspA" evidence="2">
    <location>
        <begin position="153"/>
        <end position="273"/>
    </location>
</feature>
<dbReference type="SUPFAM" id="SSF52402">
    <property type="entry name" value="Adenine nucleotide alpha hydrolases-like"/>
    <property type="match status" value="2"/>
</dbReference>
<evidence type="ECO:0000256" key="1">
    <source>
        <dbReference type="ARBA" id="ARBA00008791"/>
    </source>
</evidence>
<dbReference type="Proteomes" id="UP001055940">
    <property type="component" value="Chromosome"/>
</dbReference>
<dbReference type="Gene3D" id="3.40.50.620">
    <property type="entry name" value="HUPs"/>
    <property type="match status" value="2"/>
</dbReference>
<feature type="domain" description="UspA" evidence="2">
    <location>
        <begin position="83"/>
        <end position="138"/>
    </location>
</feature>
<dbReference type="CDD" id="cd00293">
    <property type="entry name" value="USP-like"/>
    <property type="match status" value="2"/>
</dbReference>
<comment type="similarity">
    <text evidence="1">Belongs to the universal stress protein A family.</text>
</comment>
<evidence type="ECO:0000259" key="2">
    <source>
        <dbReference type="Pfam" id="PF00582"/>
    </source>
</evidence>
<evidence type="ECO:0000313" key="3">
    <source>
        <dbReference type="EMBL" id="USY21783.1"/>
    </source>
</evidence>
<evidence type="ECO:0000313" key="4">
    <source>
        <dbReference type="Proteomes" id="UP001055940"/>
    </source>
</evidence>
<sequence length="275" mass="29806">MRLRLGRQGHPPWVGPSAIERLLVPLDGSREAASALEPALRIARTLQVPMELLTVYDQVNGRWCQDIDDIAADLPYEHLGVSVVGSGWAGDVIVNTVAEEPGTVVCMSTHNRDRFSRLVAGSVTEHVLHRVSEPVLMVGPCYRPDETGVLFERAVVCQDGGPRDAVSLVVAENWAHQLKLELELVHACLPPTARSEASLSAAAKRLEERGLAARDVVVDGEDPAQSLIELFEQRPGAMAVLTSRARVGLPKFVLGSVSSKVLEYSPIPLLIIRAP</sequence>
<keyword evidence="4" id="KW-1185">Reference proteome</keyword>
<dbReference type="InterPro" id="IPR006015">
    <property type="entry name" value="Universal_stress_UspA"/>
</dbReference>